<dbReference type="Proteomes" id="UP000594263">
    <property type="component" value="Unplaced"/>
</dbReference>
<proteinExistence type="predicted"/>
<dbReference type="CDD" id="cd17734">
    <property type="entry name" value="BRCT_Bard1_rpt1"/>
    <property type="match status" value="1"/>
</dbReference>
<dbReference type="Gramene" id="Kaladp0053s0047.1.v1.1">
    <property type="protein sequence ID" value="Kaladp0053s0047.1.v1.1"/>
    <property type="gene ID" value="Kaladp0053s0047.v1.1"/>
</dbReference>
<evidence type="ECO:0000313" key="12">
    <source>
        <dbReference type="Proteomes" id="UP000594263"/>
    </source>
</evidence>
<keyword evidence="12" id="KW-1185">Reference proteome</keyword>
<protein>
    <recommendedName>
        <fullName evidence="10">BRCT domain-containing protein</fullName>
    </recommendedName>
</protein>
<accession>A0A7N0U2N0</accession>
<dbReference type="SMART" id="SM00292">
    <property type="entry name" value="BRCT"/>
    <property type="match status" value="2"/>
</dbReference>
<name>A0A7N0U2N0_KALFE</name>
<reference evidence="11" key="1">
    <citation type="submission" date="2021-01" db="UniProtKB">
        <authorList>
            <consortium name="EnsemblPlants"/>
        </authorList>
    </citation>
    <scope>IDENTIFICATION</scope>
</reference>
<evidence type="ECO:0000256" key="3">
    <source>
        <dbReference type="ARBA" id="ARBA00022737"/>
    </source>
</evidence>
<dbReference type="FunFam" id="3.40.50.10190:FF:000006">
    <property type="entry name" value="Breast cancer type 1 susceptibility protein homolog"/>
    <property type="match status" value="1"/>
</dbReference>
<feature type="compositionally biased region" description="Basic and acidic residues" evidence="9">
    <location>
        <begin position="17"/>
        <end position="27"/>
    </location>
</feature>
<keyword evidence="4" id="KW-0227">DNA damage</keyword>
<feature type="domain" description="BRCT" evidence="10">
    <location>
        <begin position="79"/>
        <end position="142"/>
    </location>
</feature>
<feature type="domain" description="BRCT" evidence="10">
    <location>
        <begin position="163"/>
        <end position="272"/>
    </location>
</feature>
<evidence type="ECO:0000256" key="2">
    <source>
        <dbReference type="ARBA" id="ARBA00022723"/>
    </source>
</evidence>
<dbReference type="GO" id="GO:0004842">
    <property type="term" value="F:ubiquitin-protein transferase activity"/>
    <property type="evidence" value="ECO:0007669"/>
    <property type="project" value="TreeGrafter"/>
</dbReference>
<dbReference type="EnsemblPlants" id="Kaladp0053s0047.1.v1.1">
    <property type="protein sequence ID" value="Kaladp0053s0047.1.v1.1"/>
    <property type="gene ID" value="Kaladp0053s0047.v1.1"/>
</dbReference>
<dbReference type="PANTHER" id="PTHR13763:SF0">
    <property type="entry name" value="BREAST CANCER TYPE 1 SUSCEPTIBILITY PROTEIN"/>
    <property type="match status" value="1"/>
</dbReference>
<dbReference type="SUPFAM" id="SSF52113">
    <property type="entry name" value="BRCT domain"/>
    <property type="match status" value="2"/>
</dbReference>
<dbReference type="Gene3D" id="3.40.50.10190">
    <property type="entry name" value="BRCT domain"/>
    <property type="match status" value="2"/>
</dbReference>
<dbReference type="GO" id="GO:0045944">
    <property type="term" value="P:positive regulation of transcription by RNA polymerase II"/>
    <property type="evidence" value="ECO:0007669"/>
    <property type="project" value="TreeGrafter"/>
</dbReference>
<keyword evidence="2" id="KW-0479">Metal-binding</keyword>
<dbReference type="InterPro" id="IPR031099">
    <property type="entry name" value="BRCA1-associated"/>
</dbReference>
<keyword evidence="5" id="KW-0863">Zinc-finger</keyword>
<dbReference type="GO" id="GO:0000724">
    <property type="term" value="P:double-strand break repair via homologous recombination"/>
    <property type="evidence" value="ECO:0007669"/>
    <property type="project" value="TreeGrafter"/>
</dbReference>
<evidence type="ECO:0000256" key="1">
    <source>
        <dbReference type="ARBA" id="ARBA00004123"/>
    </source>
</evidence>
<evidence type="ECO:0000256" key="7">
    <source>
        <dbReference type="ARBA" id="ARBA00023204"/>
    </source>
</evidence>
<evidence type="ECO:0000256" key="6">
    <source>
        <dbReference type="ARBA" id="ARBA00022833"/>
    </source>
</evidence>
<evidence type="ECO:0000313" key="11">
    <source>
        <dbReference type="EnsemblPlants" id="Kaladp0053s0047.1.v1.1"/>
    </source>
</evidence>
<feature type="region of interest" description="Disordered" evidence="9">
    <location>
        <begin position="14"/>
        <end position="33"/>
    </location>
</feature>
<evidence type="ECO:0000256" key="4">
    <source>
        <dbReference type="ARBA" id="ARBA00022763"/>
    </source>
</evidence>
<dbReference type="Pfam" id="PF00533">
    <property type="entry name" value="BRCT"/>
    <property type="match status" value="1"/>
</dbReference>
<dbReference type="GO" id="GO:0008270">
    <property type="term" value="F:zinc ion binding"/>
    <property type="evidence" value="ECO:0007669"/>
    <property type="project" value="UniProtKB-KW"/>
</dbReference>
<keyword evidence="3" id="KW-0677">Repeat</keyword>
<evidence type="ECO:0000256" key="5">
    <source>
        <dbReference type="ARBA" id="ARBA00022771"/>
    </source>
</evidence>
<dbReference type="GO" id="GO:0005634">
    <property type="term" value="C:nucleus"/>
    <property type="evidence" value="ECO:0007669"/>
    <property type="project" value="UniProtKB-SubCell"/>
</dbReference>
<organism evidence="11 12">
    <name type="scientific">Kalanchoe fedtschenkoi</name>
    <name type="common">Lavender scallops</name>
    <name type="synonym">South American air plant</name>
    <dbReference type="NCBI Taxonomy" id="63787"/>
    <lineage>
        <taxon>Eukaryota</taxon>
        <taxon>Viridiplantae</taxon>
        <taxon>Streptophyta</taxon>
        <taxon>Embryophyta</taxon>
        <taxon>Tracheophyta</taxon>
        <taxon>Spermatophyta</taxon>
        <taxon>Magnoliopsida</taxon>
        <taxon>eudicotyledons</taxon>
        <taxon>Gunneridae</taxon>
        <taxon>Pentapetalae</taxon>
        <taxon>Saxifragales</taxon>
        <taxon>Crassulaceae</taxon>
        <taxon>Kalanchoe</taxon>
    </lineage>
</organism>
<dbReference type="InterPro" id="IPR001357">
    <property type="entry name" value="BRCT_dom"/>
</dbReference>
<comment type="subcellular location">
    <subcellularLocation>
        <location evidence="1">Nucleus</location>
    </subcellularLocation>
</comment>
<dbReference type="OMA" id="NTWIINS"/>
<dbReference type="InterPro" id="IPR036420">
    <property type="entry name" value="BRCT_dom_sf"/>
</dbReference>
<evidence type="ECO:0000256" key="8">
    <source>
        <dbReference type="ARBA" id="ARBA00023242"/>
    </source>
</evidence>
<dbReference type="PROSITE" id="PS50172">
    <property type="entry name" value="BRCT"/>
    <property type="match status" value="2"/>
</dbReference>
<dbReference type="AlphaFoldDB" id="A0A7N0U2N0"/>
<keyword evidence="6" id="KW-0862">Zinc</keyword>
<keyword evidence="8" id="KW-0539">Nucleus</keyword>
<evidence type="ECO:0000259" key="10">
    <source>
        <dbReference type="PROSITE" id="PS50172"/>
    </source>
</evidence>
<sequence length="272" mass="30580">MLCPLHASSKLPCEMSVSERKRNRAGEMKSMQESTVTADSPKIDWKGDSNRSIDKIVLCYSAITDCDKDIVSQFKMLSGVKESKKWSSSVTHVIASVDENEACRRTLKILMGILEGKWILSVKWIKACIDAKRLVDEEKYEITVDIHGIKDGPRLGRVRVLNKEPKLFHGLEFYFFGEFATTYKRYLQDLITAGGGIILHRKPFVADQSRPSTFIIYNLELPVKHDPSQKDMLLNKRISEANALANSTGAVAASNTWIINSVAACQLQIIEE</sequence>
<evidence type="ECO:0000256" key="9">
    <source>
        <dbReference type="SAM" id="MobiDB-lite"/>
    </source>
</evidence>
<dbReference type="PANTHER" id="PTHR13763">
    <property type="entry name" value="BREAST CANCER TYPE 1 SUSCEPTIBILITY PROTEIN BRCA1"/>
    <property type="match status" value="1"/>
</dbReference>
<keyword evidence="7" id="KW-0234">DNA repair</keyword>